<name>A0A095VRL0_9GAMM</name>
<accession>A0A095VRL0</accession>
<dbReference type="PATRIC" id="fig|1265313.6.peg.1380"/>
<dbReference type="InterPro" id="IPR002933">
    <property type="entry name" value="Peptidase_M20"/>
</dbReference>
<dbReference type="InterPro" id="IPR011650">
    <property type="entry name" value="Peptidase_M20_dimer"/>
</dbReference>
<dbReference type="OrthoDB" id="9809784at2"/>
<keyword evidence="10 15" id="KW-0220">Diaminopimelate biosynthesis</keyword>
<dbReference type="Proteomes" id="UP000029640">
    <property type="component" value="Unassembled WGS sequence"/>
</dbReference>
<dbReference type="FunFam" id="3.40.630.10:FF:000005">
    <property type="entry name" value="Succinyl-diaminopimelate desuccinylase"/>
    <property type="match status" value="1"/>
</dbReference>
<dbReference type="InterPro" id="IPR001261">
    <property type="entry name" value="ArgE/DapE_CS"/>
</dbReference>
<feature type="binding site" evidence="15">
    <location>
        <position position="100"/>
    </location>
    <ligand>
        <name>Zn(2+)</name>
        <dbReference type="ChEBI" id="CHEBI:29105"/>
        <label>1</label>
    </ligand>
</feature>
<feature type="binding site" evidence="15">
    <location>
        <position position="135"/>
    </location>
    <ligand>
        <name>Zn(2+)</name>
        <dbReference type="ChEBI" id="CHEBI:29105"/>
        <label>2</label>
    </ligand>
</feature>
<feature type="binding site" evidence="15">
    <location>
        <position position="67"/>
    </location>
    <ligand>
        <name>Zn(2+)</name>
        <dbReference type="ChEBI" id="CHEBI:29105"/>
        <label>1</label>
    </ligand>
</feature>
<dbReference type="RefSeq" id="WP_035518286.1">
    <property type="nucleotide sequence ID" value="NZ_KN234813.1"/>
</dbReference>
<dbReference type="PANTHER" id="PTHR43808">
    <property type="entry name" value="ACETYLORNITHINE DEACETYLASE"/>
    <property type="match status" value="1"/>
</dbReference>
<comment type="pathway">
    <text evidence="1 15">Amino-acid biosynthesis; L-lysine biosynthesis via DAP pathway; LL-2,6-diaminopimelate from (S)-tetrahydrodipicolinate (succinylase route): step 3/3.</text>
</comment>
<evidence type="ECO:0000256" key="3">
    <source>
        <dbReference type="ARBA" id="ARBA00011738"/>
    </source>
</evidence>
<dbReference type="Pfam" id="PF01546">
    <property type="entry name" value="Peptidase_M20"/>
    <property type="match status" value="1"/>
</dbReference>
<evidence type="ECO:0000259" key="16">
    <source>
        <dbReference type="Pfam" id="PF07687"/>
    </source>
</evidence>
<dbReference type="SUPFAM" id="SSF53187">
    <property type="entry name" value="Zn-dependent exopeptidases"/>
    <property type="match status" value="1"/>
</dbReference>
<reference evidence="17 18" key="1">
    <citation type="journal article" date="2014" name="Genome Announc.">
        <title>Genome Sequence of Gammaproteobacterial Pseudohaliea rubra Type Strain DSM 19751, Isolated from Coastal Seawater of the Mediterranean Sea.</title>
        <authorList>
            <person name="Spring S."/>
            <person name="Fiebig A."/>
            <person name="Riedel T."/>
            <person name="Goker M."/>
            <person name="Klenk H.P."/>
        </authorList>
    </citation>
    <scope>NUCLEOTIDE SEQUENCE [LARGE SCALE GENOMIC DNA]</scope>
    <source>
        <strain evidence="17 18">DSM 19751</strain>
    </source>
</reference>
<keyword evidence="6 15" id="KW-0028">Amino-acid biosynthesis</keyword>
<dbReference type="SUPFAM" id="SSF55031">
    <property type="entry name" value="Bacterial exopeptidase dimerisation domain"/>
    <property type="match status" value="1"/>
</dbReference>
<dbReference type="GO" id="GO:0008777">
    <property type="term" value="F:acetylornithine deacetylase activity"/>
    <property type="evidence" value="ECO:0007669"/>
    <property type="project" value="TreeGrafter"/>
</dbReference>
<comment type="subunit">
    <text evidence="3 15">Homodimer.</text>
</comment>
<evidence type="ECO:0000313" key="18">
    <source>
        <dbReference type="Proteomes" id="UP000029640"/>
    </source>
</evidence>
<dbReference type="InterPro" id="IPR050072">
    <property type="entry name" value="Peptidase_M20A"/>
</dbReference>
<comment type="catalytic activity">
    <reaction evidence="14 15">
        <text>N-succinyl-(2S,6S)-2,6-diaminopimelate + H2O = (2S,6S)-2,6-diaminopimelate + succinate</text>
        <dbReference type="Rhea" id="RHEA:22608"/>
        <dbReference type="ChEBI" id="CHEBI:15377"/>
        <dbReference type="ChEBI" id="CHEBI:30031"/>
        <dbReference type="ChEBI" id="CHEBI:57609"/>
        <dbReference type="ChEBI" id="CHEBI:58087"/>
        <dbReference type="EC" id="3.5.1.18"/>
    </reaction>
</comment>
<comment type="cofactor">
    <cofactor evidence="15">
        <name>Zn(2+)</name>
        <dbReference type="ChEBI" id="CHEBI:29105"/>
    </cofactor>
    <cofactor evidence="15">
        <name>Co(2+)</name>
        <dbReference type="ChEBI" id="CHEBI:48828"/>
    </cofactor>
    <text evidence="15">Binds 2 Zn(2+) or Co(2+) ions per subunit.</text>
</comment>
<comment type="function">
    <text evidence="15">Catalyzes the hydrolysis of N-succinyl-L,L-diaminopimelic acid (SDAP), forming succinate and LL-2,6-diaminopimelate (DAP), an intermediate involved in the bacterial biosynthesis of lysine and meso-diaminopimelic acid, an essential component of bacterial cell walls.</text>
</comment>
<organism evidence="17 18">
    <name type="scientific">Pseudohaliea rubra DSM 19751</name>
    <dbReference type="NCBI Taxonomy" id="1265313"/>
    <lineage>
        <taxon>Bacteria</taxon>
        <taxon>Pseudomonadati</taxon>
        <taxon>Pseudomonadota</taxon>
        <taxon>Gammaproteobacteria</taxon>
        <taxon>Cellvibrionales</taxon>
        <taxon>Halieaceae</taxon>
        <taxon>Pseudohaliea</taxon>
    </lineage>
</organism>
<proteinExistence type="inferred from homology"/>
<dbReference type="GO" id="GO:0019877">
    <property type="term" value="P:diaminopimelate biosynthetic process"/>
    <property type="evidence" value="ECO:0007669"/>
    <property type="project" value="UniProtKB-UniRule"/>
</dbReference>
<comment type="similarity">
    <text evidence="2 15">Belongs to the peptidase M20A family. DapE subfamily.</text>
</comment>
<dbReference type="NCBIfam" id="TIGR01246">
    <property type="entry name" value="dapE_proteo"/>
    <property type="match status" value="1"/>
</dbReference>
<dbReference type="HAMAP" id="MF_01690">
    <property type="entry name" value="DapE"/>
    <property type="match status" value="1"/>
</dbReference>
<keyword evidence="9 15" id="KW-0862">Zinc</keyword>
<evidence type="ECO:0000256" key="7">
    <source>
        <dbReference type="ARBA" id="ARBA00022723"/>
    </source>
</evidence>
<keyword evidence="12 15" id="KW-0170">Cobalt</keyword>
<evidence type="ECO:0000256" key="9">
    <source>
        <dbReference type="ARBA" id="ARBA00022833"/>
    </source>
</evidence>
<dbReference type="InterPro" id="IPR005941">
    <property type="entry name" value="DapE_proteobac"/>
</dbReference>
<evidence type="ECO:0000256" key="12">
    <source>
        <dbReference type="ARBA" id="ARBA00023285"/>
    </source>
</evidence>
<keyword evidence="18" id="KW-1185">Reference proteome</keyword>
<dbReference type="GO" id="GO:0006526">
    <property type="term" value="P:L-arginine biosynthetic process"/>
    <property type="evidence" value="ECO:0007669"/>
    <property type="project" value="TreeGrafter"/>
</dbReference>
<feature type="domain" description="Peptidase M20 dimerisation" evidence="16">
    <location>
        <begin position="176"/>
        <end position="283"/>
    </location>
</feature>
<feature type="binding site" evidence="15">
    <location>
        <position position="163"/>
    </location>
    <ligand>
        <name>Zn(2+)</name>
        <dbReference type="ChEBI" id="CHEBI:29105"/>
        <label>1</label>
    </ligand>
</feature>
<dbReference type="eggNOG" id="COG0624">
    <property type="taxonomic scope" value="Bacteria"/>
</dbReference>
<dbReference type="CDD" id="cd03891">
    <property type="entry name" value="M20_DapE_proteobac"/>
    <property type="match status" value="1"/>
</dbReference>
<evidence type="ECO:0000256" key="8">
    <source>
        <dbReference type="ARBA" id="ARBA00022801"/>
    </source>
</evidence>
<evidence type="ECO:0000256" key="2">
    <source>
        <dbReference type="ARBA" id="ARBA00006746"/>
    </source>
</evidence>
<evidence type="ECO:0000256" key="1">
    <source>
        <dbReference type="ARBA" id="ARBA00005130"/>
    </source>
</evidence>
<dbReference type="HOGENOM" id="CLU_021802_4_0_6"/>
<dbReference type="EMBL" id="AUVB01000040">
    <property type="protein sequence ID" value="KGE04010.1"/>
    <property type="molecule type" value="Genomic_DNA"/>
</dbReference>
<dbReference type="GO" id="GO:0050897">
    <property type="term" value="F:cobalt ion binding"/>
    <property type="evidence" value="ECO:0007669"/>
    <property type="project" value="UniProtKB-UniRule"/>
</dbReference>
<sequence>MEPVIALCRDLISRPSVTPEDAGCQVLMMDRLAALGFRCTPLPFGNTENFWAEHGDPAGPLFVFAGHTDVVPPGPASAWESDPFTPTETDGMLRGRGAADMKGSLAAMVVATERFIASHPDHRGRIGFLITSDEEGPATDGTVRVVEWLREQGTTIDWCLVGEPSSSEHVGDVVKNGRRGSLGATLTVRGVQGHVAYPQRADNPIHRALPALAELASRHWDAGNDFFPPTSLQLTNAYGGTGATNVVPGEFTVLFNFRFSTESTAAGLKAAVEEIFDRHGLDYHLHWTLFGEPFLTPEGELVAATQAAIRAVTGRETLLSTAGGTSDGRFIAPTGAQVLELGPVNATIHQVNECVRCEDLLTLAEIYESVLGKLLAD</sequence>
<dbReference type="GO" id="GO:0008270">
    <property type="term" value="F:zinc ion binding"/>
    <property type="evidence" value="ECO:0007669"/>
    <property type="project" value="UniProtKB-UniRule"/>
</dbReference>
<dbReference type="GO" id="GO:0009089">
    <property type="term" value="P:lysine biosynthetic process via diaminopimelate"/>
    <property type="evidence" value="ECO:0007669"/>
    <property type="project" value="UniProtKB-UniRule"/>
</dbReference>
<feature type="active site" description="Proton acceptor" evidence="15">
    <location>
        <position position="134"/>
    </location>
</feature>
<dbReference type="Pfam" id="PF07687">
    <property type="entry name" value="M20_dimer"/>
    <property type="match status" value="1"/>
</dbReference>
<gene>
    <name evidence="15" type="primary">dapE</name>
    <name evidence="17" type="ORF">HRUBRA_01396</name>
</gene>
<evidence type="ECO:0000256" key="10">
    <source>
        <dbReference type="ARBA" id="ARBA00022915"/>
    </source>
</evidence>
<evidence type="ECO:0000256" key="6">
    <source>
        <dbReference type="ARBA" id="ARBA00022605"/>
    </source>
</evidence>
<evidence type="ECO:0000256" key="15">
    <source>
        <dbReference type="HAMAP-Rule" id="MF_01690"/>
    </source>
</evidence>
<dbReference type="EC" id="3.5.1.18" evidence="4 15"/>
<protein>
    <recommendedName>
        <fullName evidence="5 15">Succinyl-diaminopimelate desuccinylase</fullName>
        <shortName evidence="15">SDAP desuccinylase</shortName>
        <ecNumber evidence="4 15">3.5.1.18</ecNumber>
    </recommendedName>
    <alternativeName>
        <fullName evidence="13 15">N-succinyl-LL-2,6-diaminoheptanedioate amidohydrolase</fullName>
    </alternativeName>
</protein>
<dbReference type="GO" id="GO:0009014">
    <property type="term" value="F:succinyl-diaminopimelate desuccinylase activity"/>
    <property type="evidence" value="ECO:0007669"/>
    <property type="project" value="UniProtKB-UniRule"/>
</dbReference>
<evidence type="ECO:0000256" key="11">
    <source>
        <dbReference type="ARBA" id="ARBA00023154"/>
    </source>
</evidence>
<dbReference type="UniPathway" id="UPA00034">
    <property type="reaction ID" value="UER00021"/>
</dbReference>
<feature type="active site" evidence="15">
    <location>
        <position position="69"/>
    </location>
</feature>
<feature type="binding site" evidence="15">
    <location>
        <position position="349"/>
    </location>
    <ligand>
        <name>Zn(2+)</name>
        <dbReference type="ChEBI" id="CHEBI:29105"/>
        <label>2</label>
    </ligand>
</feature>
<dbReference type="Gene3D" id="3.40.630.10">
    <property type="entry name" value="Zn peptidases"/>
    <property type="match status" value="2"/>
</dbReference>
<keyword evidence="7 15" id="KW-0479">Metal-binding</keyword>
<evidence type="ECO:0000256" key="13">
    <source>
        <dbReference type="ARBA" id="ARBA00031891"/>
    </source>
</evidence>
<comment type="caution">
    <text evidence="17">The sequence shown here is derived from an EMBL/GenBank/DDBJ whole genome shotgun (WGS) entry which is preliminary data.</text>
</comment>
<dbReference type="AlphaFoldDB" id="A0A095VRL0"/>
<keyword evidence="8 15" id="KW-0378">Hydrolase</keyword>
<evidence type="ECO:0000256" key="14">
    <source>
        <dbReference type="ARBA" id="ARBA00051301"/>
    </source>
</evidence>
<evidence type="ECO:0000256" key="4">
    <source>
        <dbReference type="ARBA" id="ARBA00011921"/>
    </source>
</evidence>
<dbReference type="NCBIfam" id="NF009557">
    <property type="entry name" value="PRK13009.1"/>
    <property type="match status" value="1"/>
</dbReference>
<dbReference type="InterPro" id="IPR036264">
    <property type="entry name" value="Bact_exopeptidase_dim_dom"/>
</dbReference>
<dbReference type="PANTHER" id="PTHR43808:SF31">
    <property type="entry name" value="N-ACETYL-L-CITRULLINE DEACETYLASE"/>
    <property type="match status" value="1"/>
</dbReference>
<feature type="binding site" evidence="15">
    <location>
        <position position="100"/>
    </location>
    <ligand>
        <name>Zn(2+)</name>
        <dbReference type="ChEBI" id="CHEBI:29105"/>
        <label>2</label>
    </ligand>
</feature>
<dbReference type="PROSITE" id="PS00759">
    <property type="entry name" value="ARGE_DAPE_CPG2_2"/>
    <property type="match status" value="1"/>
</dbReference>
<keyword evidence="11 15" id="KW-0457">Lysine biosynthesis</keyword>
<evidence type="ECO:0000256" key="5">
    <source>
        <dbReference type="ARBA" id="ARBA00022391"/>
    </source>
</evidence>
<evidence type="ECO:0000313" key="17">
    <source>
        <dbReference type="EMBL" id="KGE04010.1"/>
    </source>
</evidence>
<dbReference type="MEROPS" id="M20.010"/>
<dbReference type="STRING" id="1265313.HRUBRA_01396"/>